<dbReference type="InterPro" id="IPR002020">
    <property type="entry name" value="Citrate_synthase"/>
</dbReference>
<proteinExistence type="inferred from homology"/>
<dbReference type="Pfam" id="PF00285">
    <property type="entry name" value="Citrate_synt"/>
    <property type="match status" value="1"/>
</dbReference>
<comment type="pathway">
    <text evidence="1">Carbohydrate metabolism; tricarboxylic acid cycle.</text>
</comment>
<dbReference type="InterPro" id="IPR036969">
    <property type="entry name" value="Citrate_synthase_sf"/>
</dbReference>
<dbReference type="PANTHER" id="PTHR11739:SF4">
    <property type="entry name" value="CITRATE SYNTHASE, PEROXISOMAL"/>
    <property type="match status" value="1"/>
</dbReference>
<dbReference type="EMBL" id="BAABKQ010000001">
    <property type="protein sequence ID" value="GAA4823837.1"/>
    <property type="molecule type" value="Genomic_DNA"/>
</dbReference>
<sequence length="406" mass="44459">MRDSPDGAGRGGEATAHGARAPVPDIHQGLADVVVDSTAIAAIDPATQSLTYRGYPVEQLARQCSFEEVAYLLWNAELPEPARLHRFIEREREHRRTDRPVNDLMALMPQRCPPMDVLRTVVGFLGSRDPDEDAAMVDPGGSRDAAALQEGRQQDEALRLMALMPTVVAADMRRRRGLAPVAPDERLGFAANFLHMCHGEVPDPELARAFEASLILYGEHSFNASAFTARVITSTQSDLYSAVTGAIGALKGPLHGGANEASMRNLLEIGSRERVGDWLRGELDSHRKVMGFGHRVYKNGDSRVPTMRAALGEIAERRGGQELLAVYDELERAMADATGLKPNVDYPVGLSYYLLGIDIAMFTPIFAMARIAGWAAHIIEQRRSNHLIRPLAHYEGLARRDVPAAS</sequence>
<dbReference type="PANTHER" id="PTHR11739">
    <property type="entry name" value="CITRATE SYNTHASE"/>
    <property type="match status" value="1"/>
</dbReference>
<evidence type="ECO:0000256" key="6">
    <source>
        <dbReference type="PIRNR" id="PIRNR001369"/>
    </source>
</evidence>
<comment type="caution">
    <text evidence="9">The sequence shown here is derived from an EMBL/GenBank/DDBJ whole genome shotgun (WGS) entry which is preliminary data.</text>
</comment>
<organism evidence="9 10">
    <name type="scientific">Tomitella cavernea</name>
    <dbReference type="NCBI Taxonomy" id="1387982"/>
    <lineage>
        <taxon>Bacteria</taxon>
        <taxon>Bacillati</taxon>
        <taxon>Actinomycetota</taxon>
        <taxon>Actinomycetes</taxon>
        <taxon>Mycobacteriales</taxon>
        <taxon>Tomitella</taxon>
    </lineage>
</organism>
<feature type="region of interest" description="Disordered" evidence="8">
    <location>
        <begin position="1"/>
        <end position="23"/>
    </location>
</feature>
<dbReference type="Gene3D" id="1.10.580.10">
    <property type="entry name" value="Citrate Synthase, domain 1"/>
    <property type="match status" value="1"/>
</dbReference>
<name>A0ABP9D416_9ACTN</name>
<dbReference type="InterPro" id="IPR011278">
    <property type="entry name" value="2-MeCitrate/Citrate_synth_II"/>
</dbReference>
<accession>A0ABP9D416</accession>
<comment type="catalytic activity">
    <reaction evidence="5">
        <text>oxaloacetate + acetyl-CoA + H2O = citrate + CoA + H(+)</text>
        <dbReference type="Rhea" id="RHEA:16845"/>
        <dbReference type="ChEBI" id="CHEBI:15377"/>
        <dbReference type="ChEBI" id="CHEBI:15378"/>
        <dbReference type="ChEBI" id="CHEBI:16452"/>
        <dbReference type="ChEBI" id="CHEBI:16947"/>
        <dbReference type="ChEBI" id="CHEBI:57287"/>
        <dbReference type="ChEBI" id="CHEBI:57288"/>
        <dbReference type="EC" id="2.3.3.16"/>
    </reaction>
</comment>
<dbReference type="Proteomes" id="UP001500839">
    <property type="component" value="Unassembled WGS sequence"/>
</dbReference>
<gene>
    <name evidence="9" type="ORF">GCM10023353_35890</name>
</gene>
<keyword evidence="10" id="KW-1185">Reference proteome</keyword>
<reference evidence="10" key="1">
    <citation type="journal article" date="2019" name="Int. J. Syst. Evol. Microbiol.">
        <title>The Global Catalogue of Microorganisms (GCM) 10K type strain sequencing project: providing services to taxonomists for standard genome sequencing and annotation.</title>
        <authorList>
            <consortium name="The Broad Institute Genomics Platform"/>
            <consortium name="The Broad Institute Genome Sequencing Center for Infectious Disease"/>
            <person name="Wu L."/>
            <person name="Ma J."/>
        </authorList>
    </citation>
    <scope>NUCLEOTIDE SEQUENCE [LARGE SCALE GENOMIC DNA]</scope>
    <source>
        <strain evidence="10">JCM 18542</strain>
    </source>
</reference>
<dbReference type="InterPro" id="IPR016142">
    <property type="entry name" value="Citrate_synth-like_lrg_a-sub"/>
</dbReference>
<evidence type="ECO:0000256" key="5">
    <source>
        <dbReference type="ARBA" id="ARBA00049288"/>
    </source>
</evidence>
<dbReference type="NCBIfam" id="NF010636">
    <property type="entry name" value="PRK14033.1"/>
    <property type="match status" value="1"/>
</dbReference>
<evidence type="ECO:0000256" key="8">
    <source>
        <dbReference type="SAM" id="MobiDB-lite"/>
    </source>
</evidence>
<dbReference type="RefSeq" id="WP_200173591.1">
    <property type="nucleotide sequence ID" value="NZ_BAABKQ010000001.1"/>
</dbReference>
<evidence type="ECO:0000256" key="4">
    <source>
        <dbReference type="ARBA" id="ARBA00022679"/>
    </source>
</evidence>
<evidence type="ECO:0000256" key="3">
    <source>
        <dbReference type="ARBA" id="ARBA00022532"/>
    </source>
</evidence>
<comment type="similarity">
    <text evidence="2 6 7">Belongs to the citrate synthase family.</text>
</comment>
<dbReference type="PIRSF" id="PIRSF001369">
    <property type="entry name" value="Citrate_synth"/>
    <property type="match status" value="1"/>
</dbReference>
<keyword evidence="3" id="KW-0816">Tricarboxylic acid cycle</keyword>
<dbReference type="InterPro" id="IPR019810">
    <property type="entry name" value="Citrate_synthase_AS"/>
</dbReference>
<dbReference type="InterPro" id="IPR024176">
    <property type="entry name" value="Citrate_synthase_bac-typ"/>
</dbReference>
<dbReference type="Gene3D" id="1.10.230.10">
    <property type="entry name" value="Cytochrome P450-Terp, domain 2"/>
    <property type="match status" value="1"/>
</dbReference>
<protein>
    <recommendedName>
        <fullName evidence="6">Citrate synthase</fullName>
    </recommendedName>
</protein>
<evidence type="ECO:0000256" key="1">
    <source>
        <dbReference type="ARBA" id="ARBA00005163"/>
    </source>
</evidence>
<keyword evidence="4 6" id="KW-0808">Transferase</keyword>
<evidence type="ECO:0000256" key="2">
    <source>
        <dbReference type="ARBA" id="ARBA00010566"/>
    </source>
</evidence>
<evidence type="ECO:0000256" key="7">
    <source>
        <dbReference type="RuleBase" id="RU003406"/>
    </source>
</evidence>
<evidence type="ECO:0000313" key="10">
    <source>
        <dbReference type="Proteomes" id="UP001500839"/>
    </source>
</evidence>
<dbReference type="PRINTS" id="PR00143">
    <property type="entry name" value="CITRTSNTHASE"/>
</dbReference>
<dbReference type="SUPFAM" id="SSF48256">
    <property type="entry name" value="Citrate synthase"/>
    <property type="match status" value="1"/>
</dbReference>
<dbReference type="InterPro" id="IPR016143">
    <property type="entry name" value="Citrate_synth-like_sm_a-sub"/>
</dbReference>
<dbReference type="NCBIfam" id="TIGR01800">
    <property type="entry name" value="cit_synth_II"/>
    <property type="match status" value="1"/>
</dbReference>
<evidence type="ECO:0000313" key="9">
    <source>
        <dbReference type="EMBL" id="GAA4823837.1"/>
    </source>
</evidence>
<dbReference type="PROSITE" id="PS00480">
    <property type="entry name" value="CITRATE_SYNTHASE"/>
    <property type="match status" value="1"/>
</dbReference>